<organism evidence="6 7">
    <name type="scientific">Thermosulfurimonas dismutans</name>
    <dbReference type="NCBI Taxonomy" id="999894"/>
    <lineage>
        <taxon>Bacteria</taxon>
        <taxon>Pseudomonadati</taxon>
        <taxon>Thermodesulfobacteriota</taxon>
        <taxon>Thermodesulfobacteria</taxon>
        <taxon>Thermodesulfobacteriales</taxon>
        <taxon>Thermodesulfobacteriaceae</taxon>
        <taxon>Thermosulfurimonas</taxon>
    </lineage>
</organism>
<dbReference type="InterPro" id="IPR050153">
    <property type="entry name" value="Metal_Ion_Import_ABC"/>
</dbReference>
<dbReference type="OrthoDB" id="9806726at2"/>
<dbReference type="InterPro" id="IPR003439">
    <property type="entry name" value="ABC_transporter-like_ATP-bd"/>
</dbReference>
<dbReference type="Proteomes" id="UP000078390">
    <property type="component" value="Unassembled WGS sequence"/>
</dbReference>
<dbReference type="SUPFAM" id="SSF52540">
    <property type="entry name" value="P-loop containing nucleoside triphosphate hydrolases"/>
    <property type="match status" value="1"/>
</dbReference>
<keyword evidence="2" id="KW-0813">Transport</keyword>
<dbReference type="GO" id="GO:0005524">
    <property type="term" value="F:ATP binding"/>
    <property type="evidence" value="ECO:0007669"/>
    <property type="project" value="UniProtKB-KW"/>
</dbReference>
<dbReference type="RefSeq" id="WP_068669328.1">
    <property type="nucleotide sequence ID" value="NZ_LWLG01000002.1"/>
</dbReference>
<evidence type="ECO:0000256" key="2">
    <source>
        <dbReference type="ARBA" id="ARBA00022448"/>
    </source>
</evidence>
<evidence type="ECO:0000256" key="3">
    <source>
        <dbReference type="ARBA" id="ARBA00022741"/>
    </source>
</evidence>
<dbReference type="InterPro" id="IPR003593">
    <property type="entry name" value="AAA+_ATPase"/>
</dbReference>
<gene>
    <name evidence="6" type="ORF">TDIS_0694</name>
</gene>
<keyword evidence="3" id="KW-0547">Nucleotide-binding</keyword>
<dbReference type="PANTHER" id="PTHR42734:SF17">
    <property type="entry name" value="METAL TRANSPORT SYSTEM ATP-BINDING PROTEIN TM_0124-RELATED"/>
    <property type="match status" value="1"/>
</dbReference>
<dbReference type="PROSITE" id="PS50893">
    <property type="entry name" value="ABC_TRANSPORTER_2"/>
    <property type="match status" value="1"/>
</dbReference>
<feature type="domain" description="ABC transporter" evidence="5">
    <location>
        <begin position="6"/>
        <end position="238"/>
    </location>
</feature>
<keyword evidence="7" id="KW-1185">Reference proteome</keyword>
<evidence type="ECO:0000313" key="6">
    <source>
        <dbReference type="EMBL" id="OAQ21473.1"/>
    </source>
</evidence>
<dbReference type="PANTHER" id="PTHR42734">
    <property type="entry name" value="METAL TRANSPORT SYSTEM ATP-BINDING PROTEIN TM_0124-RELATED"/>
    <property type="match status" value="1"/>
</dbReference>
<sequence>MKEPLVEVEKVTFSYNGEIVLEEVNLELFAGDFCALIGPNGSGKSTLLKIIVGLLKPQQGRVRLFGKEIENFHEWWRIGYVPQKVTSLVDPVLPLTVAETVGLGLQGKPKSHGFSKKEVILSALERVGLADKADKLLRELSGGQQQRVFLARALVGQPQILLLDEPTTGVDFTAQERFYELLGRLNREGLTILIVTHDIAVVDRHVKQVACLNRKLVFHGKHEDFCKNPEVCGLIPGPHHLIGHLH</sequence>
<evidence type="ECO:0000256" key="4">
    <source>
        <dbReference type="ARBA" id="ARBA00022840"/>
    </source>
</evidence>
<keyword evidence="4 6" id="KW-0067">ATP-binding</keyword>
<comment type="similarity">
    <text evidence="1">Belongs to the ABC transporter superfamily.</text>
</comment>
<proteinExistence type="inferred from homology"/>
<dbReference type="InterPro" id="IPR017871">
    <property type="entry name" value="ABC_transporter-like_CS"/>
</dbReference>
<protein>
    <submittedName>
        <fullName evidence="6">Zinc ABC transporter, ATP-binding protein ZnuC</fullName>
    </submittedName>
</protein>
<comment type="caution">
    <text evidence="6">The sequence shown here is derived from an EMBL/GenBank/DDBJ whole genome shotgun (WGS) entry which is preliminary data.</text>
</comment>
<reference evidence="6 7" key="1">
    <citation type="submission" date="2016-04" db="EMBL/GenBank/DDBJ databases">
        <title>Genome analysis of Thermosulfurimonas dismutans, the first thermophilic sulfur-disproportionating bacterium of the phylum Thermodesulfobacteria.</title>
        <authorList>
            <person name="Mardanov A.V."/>
            <person name="Beletsky A.V."/>
            <person name="Kadnikov V.V."/>
            <person name="Slobodkin A.I."/>
            <person name="Ravin N.V."/>
        </authorList>
    </citation>
    <scope>NUCLEOTIDE SEQUENCE [LARGE SCALE GENOMIC DNA]</scope>
    <source>
        <strain evidence="6 7">S95</strain>
    </source>
</reference>
<evidence type="ECO:0000256" key="1">
    <source>
        <dbReference type="ARBA" id="ARBA00005417"/>
    </source>
</evidence>
<dbReference type="GO" id="GO:0016887">
    <property type="term" value="F:ATP hydrolysis activity"/>
    <property type="evidence" value="ECO:0007669"/>
    <property type="project" value="InterPro"/>
</dbReference>
<name>A0A179D679_9BACT</name>
<dbReference type="Gene3D" id="3.40.50.300">
    <property type="entry name" value="P-loop containing nucleotide triphosphate hydrolases"/>
    <property type="match status" value="1"/>
</dbReference>
<dbReference type="InterPro" id="IPR027417">
    <property type="entry name" value="P-loop_NTPase"/>
</dbReference>
<evidence type="ECO:0000259" key="5">
    <source>
        <dbReference type="PROSITE" id="PS50893"/>
    </source>
</evidence>
<dbReference type="AlphaFoldDB" id="A0A179D679"/>
<dbReference type="SMART" id="SM00382">
    <property type="entry name" value="AAA"/>
    <property type="match status" value="1"/>
</dbReference>
<evidence type="ECO:0000313" key="7">
    <source>
        <dbReference type="Proteomes" id="UP000078390"/>
    </source>
</evidence>
<dbReference type="CDD" id="cd03235">
    <property type="entry name" value="ABC_Metallic_Cations"/>
    <property type="match status" value="1"/>
</dbReference>
<accession>A0A179D679</accession>
<dbReference type="FunFam" id="3.40.50.300:FF:000134">
    <property type="entry name" value="Iron-enterobactin ABC transporter ATP-binding protein"/>
    <property type="match status" value="1"/>
</dbReference>
<dbReference type="EMBL" id="LWLG01000002">
    <property type="protein sequence ID" value="OAQ21473.1"/>
    <property type="molecule type" value="Genomic_DNA"/>
</dbReference>
<dbReference type="Pfam" id="PF00005">
    <property type="entry name" value="ABC_tran"/>
    <property type="match status" value="1"/>
</dbReference>
<dbReference type="PROSITE" id="PS00211">
    <property type="entry name" value="ABC_TRANSPORTER_1"/>
    <property type="match status" value="1"/>
</dbReference>
<dbReference type="STRING" id="999894.TDIS_0694"/>